<dbReference type="Proteomes" id="UP000254968">
    <property type="component" value="Unassembled WGS sequence"/>
</dbReference>
<protein>
    <submittedName>
        <fullName evidence="1">Uncharacterized protein</fullName>
    </submittedName>
</protein>
<sequence>MSFTIPGFKELLNTSKKLVSSYQVTRDQFDSQRIFASIRPKTHNPERLNDAACIEKLATYIMDNKFNYQNLDLRFNKADYAKVIAPFLKEALSGALLLELIKITNTYSKEEDAKNSALAKIILDVFKINKLSDVPTEQLNKCLTNFLYFIEVYEQAAANKNLNIPLHQTKSNEDLKQEISSELRKLTNNLACAI</sequence>
<evidence type="ECO:0000313" key="2">
    <source>
        <dbReference type="Proteomes" id="UP000254968"/>
    </source>
</evidence>
<gene>
    <name evidence="1" type="ORF">NCTC13315_01364</name>
</gene>
<dbReference type="EMBL" id="UGNV01000001">
    <property type="protein sequence ID" value="STX28830.1"/>
    <property type="molecule type" value="Genomic_DNA"/>
</dbReference>
<dbReference type="OrthoDB" id="5638798at2"/>
<dbReference type="RefSeq" id="WP_115302546.1">
    <property type="nucleotide sequence ID" value="NZ_CAAAHO010000001.1"/>
</dbReference>
<organism evidence="1 2">
    <name type="scientific">Legionella beliardensis</name>
    <dbReference type="NCBI Taxonomy" id="91822"/>
    <lineage>
        <taxon>Bacteria</taxon>
        <taxon>Pseudomonadati</taxon>
        <taxon>Pseudomonadota</taxon>
        <taxon>Gammaproteobacteria</taxon>
        <taxon>Legionellales</taxon>
        <taxon>Legionellaceae</taxon>
        <taxon>Legionella</taxon>
    </lineage>
</organism>
<keyword evidence="2" id="KW-1185">Reference proteome</keyword>
<evidence type="ECO:0000313" key="1">
    <source>
        <dbReference type="EMBL" id="STX28830.1"/>
    </source>
</evidence>
<proteinExistence type="predicted"/>
<reference evidence="1 2" key="1">
    <citation type="submission" date="2018-06" db="EMBL/GenBank/DDBJ databases">
        <authorList>
            <consortium name="Pathogen Informatics"/>
            <person name="Doyle S."/>
        </authorList>
    </citation>
    <scope>NUCLEOTIDE SEQUENCE [LARGE SCALE GENOMIC DNA]</scope>
    <source>
        <strain evidence="1 2">NCTC13315</strain>
    </source>
</reference>
<name>A0A378I273_9GAMM</name>
<accession>A0A378I273</accession>
<dbReference type="AlphaFoldDB" id="A0A378I273"/>